<dbReference type="Proteomes" id="UP000001982">
    <property type="component" value="Chromosome"/>
</dbReference>
<protein>
    <submittedName>
        <fullName evidence="6">Transcriptional regulator, LysR family</fullName>
    </submittedName>
</protein>
<dbReference type="KEGG" id="sdn:Sden_3495"/>
<dbReference type="PRINTS" id="PR00039">
    <property type="entry name" value="HTHLYSR"/>
</dbReference>
<dbReference type="PROSITE" id="PS50931">
    <property type="entry name" value="HTH_LYSR"/>
    <property type="match status" value="1"/>
</dbReference>
<dbReference type="EMBL" id="CP000302">
    <property type="protein sequence ID" value="ABE56770.1"/>
    <property type="molecule type" value="Genomic_DNA"/>
</dbReference>
<dbReference type="Gene3D" id="1.10.10.10">
    <property type="entry name" value="Winged helix-like DNA-binding domain superfamily/Winged helix DNA-binding domain"/>
    <property type="match status" value="1"/>
</dbReference>
<keyword evidence="7" id="KW-1185">Reference proteome</keyword>
<dbReference type="InterPro" id="IPR036388">
    <property type="entry name" value="WH-like_DNA-bd_sf"/>
</dbReference>
<evidence type="ECO:0000256" key="4">
    <source>
        <dbReference type="ARBA" id="ARBA00023163"/>
    </source>
</evidence>
<dbReference type="InterPro" id="IPR036390">
    <property type="entry name" value="WH_DNA-bd_sf"/>
</dbReference>
<sequence length="322" mass="36830">MNLDNLARIDLNLLVILQVLLEEQSVTRAANRLHLSQSALSKSLNRLRDTLDDPLFQRTAHGLKPTAHAVALAQKLPGVLQHLYQLTQPPTFNPNSSHRQFSFSMVESAYETLIPYFIGPLLSNAPHLKLDSYLWTEKSMQDLLQGQIDFGIAGRDIHPQSNFRVEKLPEGLEHKTLFNDFQVCLVRKGHPILTQVTMGQWTQQQYLDMPHVQVRCEGNDWWALDYHLASMNLHRNICTTVPDFYGAASICAHSELIFTLPSSFARHAQQLYALEEIPLPMAFTPMTYVLLWHERNNQEPGHKWMREMIVDSAAKATTKRQS</sequence>
<dbReference type="CDD" id="cd08417">
    <property type="entry name" value="PBP2_Nitroaromatics_like"/>
    <property type="match status" value="1"/>
</dbReference>
<dbReference type="eggNOG" id="COG0583">
    <property type="taxonomic scope" value="Bacteria"/>
</dbReference>
<dbReference type="SUPFAM" id="SSF46785">
    <property type="entry name" value="Winged helix' DNA-binding domain"/>
    <property type="match status" value="1"/>
</dbReference>
<gene>
    <name evidence="6" type="ordered locus">Sden_3495</name>
</gene>
<dbReference type="Pfam" id="PF00126">
    <property type="entry name" value="HTH_1"/>
    <property type="match status" value="1"/>
</dbReference>
<keyword evidence="4" id="KW-0804">Transcription</keyword>
<dbReference type="PANTHER" id="PTHR30118:SF7">
    <property type="entry name" value="TRANSCRIPTIONAL REGULATOR LYSR FAMILY"/>
    <property type="match status" value="1"/>
</dbReference>
<dbReference type="Pfam" id="PF03466">
    <property type="entry name" value="LysR_substrate"/>
    <property type="match status" value="1"/>
</dbReference>
<organism evidence="6 7">
    <name type="scientific">Shewanella denitrificans (strain OS217 / ATCC BAA-1090 / DSM 15013)</name>
    <dbReference type="NCBI Taxonomy" id="318161"/>
    <lineage>
        <taxon>Bacteria</taxon>
        <taxon>Pseudomonadati</taxon>
        <taxon>Pseudomonadota</taxon>
        <taxon>Gammaproteobacteria</taxon>
        <taxon>Alteromonadales</taxon>
        <taxon>Shewanellaceae</taxon>
        <taxon>Shewanella</taxon>
    </lineage>
</organism>
<dbReference type="SUPFAM" id="SSF53850">
    <property type="entry name" value="Periplasmic binding protein-like II"/>
    <property type="match status" value="1"/>
</dbReference>
<dbReference type="GO" id="GO:0003700">
    <property type="term" value="F:DNA-binding transcription factor activity"/>
    <property type="evidence" value="ECO:0007669"/>
    <property type="project" value="InterPro"/>
</dbReference>
<accession>Q12IF6</accession>
<dbReference type="GO" id="GO:0003677">
    <property type="term" value="F:DNA binding"/>
    <property type="evidence" value="ECO:0007669"/>
    <property type="project" value="UniProtKB-KW"/>
</dbReference>
<evidence type="ECO:0000259" key="5">
    <source>
        <dbReference type="PROSITE" id="PS50931"/>
    </source>
</evidence>
<feature type="domain" description="HTH lysR-type" evidence="5">
    <location>
        <begin position="9"/>
        <end position="66"/>
    </location>
</feature>
<proteinExistence type="inferred from homology"/>
<evidence type="ECO:0000256" key="1">
    <source>
        <dbReference type="ARBA" id="ARBA00009437"/>
    </source>
</evidence>
<evidence type="ECO:0000313" key="7">
    <source>
        <dbReference type="Proteomes" id="UP000001982"/>
    </source>
</evidence>
<dbReference type="InterPro" id="IPR005119">
    <property type="entry name" value="LysR_subst-bd"/>
</dbReference>
<evidence type="ECO:0000256" key="3">
    <source>
        <dbReference type="ARBA" id="ARBA00023125"/>
    </source>
</evidence>
<evidence type="ECO:0000256" key="2">
    <source>
        <dbReference type="ARBA" id="ARBA00023015"/>
    </source>
</evidence>
<reference evidence="6 7" key="1">
    <citation type="submission" date="2006-03" db="EMBL/GenBank/DDBJ databases">
        <title>Complete sequence of Shewanella denitrificans OS217.</title>
        <authorList>
            <consortium name="US DOE Joint Genome Institute"/>
            <person name="Copeland A."/>
            <person name="Lucas S."/>
            <person name="Lapidus A."/>
            <person name="Barry K."/>
            <person name="Detter J.C."/>
            <person name="Glavina del Rio T."/>
            <person name="Hammon N."/>
            <person name="Israni S."/>
            <person name="Dalin E."/>
            <person name="Tice H."/>
            <person name="Pitluck S."/>
            <person name="Brettin T."/>
            <person name="Bruce D."/>
            <person name="Han C."/>
            <person name="Tapia R."/>
            <person name="Gilna P."/>
            <person name="Kiss H."/>
            <person name="Schmutz J."/>
            <person name="Larimer F."/>
            <person name="Land M."/>
            <person name="Hauser L."/>
            <person name="Kyrpides N."/>
            <person name="Lykidis A."/>
            <person name="Richardson P."/>
        </authorList>
    </citation>
    <scope>NUCLEOTIDE SEQUENCE [LARGE SCALE GENOMIC DNA]</scope>
    <source>
        <strain evidence="7">OS217 / ATCC BAA-1090 / DSM 15013</strain>
    </source>
</reference>
<keyword evidence="2" id="KW-0805">Transcription regulation</keyword>
<evidence type="ECO:0000313" key="6">
    <source>
        <dbReference type="EMBL" id="ABE56770.1"/>
    </source>
</evidence>
<name>Q12IF6_SHEDO</name>
<dbReference type="InterPro" id="IPR000847">
    <property type="entry name" value="LysR_HTH_N"/>
</dbReference>
<dbReference type="RefSeq" id="WP_011497910.1">
    <property type="nucleotide sequence ID" value="NC_007954.1"/>
</dbReference>
<dbReference type="Gene3D" id="3.40.190.10">
    <property type="entry name" value="Periplasmic binding protein-like II"/>
    <property type="match status" value="2"/>
</dbReference>
<dbReference type="STRING" id="318161.Sden_3495"/>
<dbReference type="OrthoDB" id="8893795at2"/>
<dbReference type="PANTHER" id="PTHR30118">
    <property type="entry name" value="HTH-TYPE TRANSCRIPTIONAL REGULATOR LEUO-RELATED"/>
    <property type="match status" value="1"/>
</dbReference>
<dbReference type="AlphaFoldDB" id="Q12IF6"/>
<dbReference type="InterPro" id="IPR037402">
    <property type="entry name" value="YidZ_PBP2"/>
</dbReference>
<comment type="similarity">
    <text evidence="1">Belongs to the LysR transcriptional regulatory family.</text>
</comment>
<dbReference type="HOGENOM" id="CLU_039613_39_2_6"/>
<keyword evidence="3" id="KW-0238">DNA-binding</keyword>
<dbReference type="InterPro" id="IPR050389">
    <property type="entry name" value="LysR-type_TF"/>
</dbReference>